<dbReference type="EMBL" id="JACCBT010000001">
    <property type="protein sequence ID" value="NYE11169.1"/>
    <property type="molecule type" value="Genomic_DNA"/>
</dbReference>
<proteinExistence type="predicted"/>
<dbReference type="RefSeq" id="WP_179832577.1">
    <property type="nucleotide sequence ID" value="NZ_BMRD01000007.1"/>
</dbReference>
<dbReference type="Proteomes" id="UP000591272">
    <property type="component" value="Unassembled WGS sequence"/>
</dbReference>
<evidence type="ECO:0000313" key="2">
    <source>
        <dbReference type="Proteomes" id="UP000591272"/>
    </source>
</evidence>
<accession>A0A7Y9KD29</accession>
<comment type="caution">
    <text evidence="1">The sequence shown here is derived from an EMBL/GenBank/DDBJ whole genome shotgun (WGS) entry which is preliminary data.</text>
</comment>
<organism evidence="1 2">
    <name type="scientific">Actinomadura citrea</name>
    <dbReference type="NCBI Taxonomy" id="46158"/>
    <lineage>
        <taxon>Bacteria</taxon>
        <taxon>Bacillati</taxon>
        <taxon>Actinomycetota</taxon>
        <taxon>Actinomycetes</taxon>
        <taxon>Streptosporangiales</taxon>
        <taxon>Thermomonosporaceae</taxon>
        <taxon>Actinomadura</taxon>
    </lineage>
</organism>
<keyword evidence="2" id="KW-1185">Reference proteome</keyword>
<reference evidence="1 2" key="1">
    <citation type="submission" date="2020-07" db="EMBL/GenBank/DDBJ databases">
        <title>Sequencing the genomes of 1000 actinobacteria strains.</title>
        <authorList>
            <person name="Klenk H.-P."/>
        </authorList>
    </citation>
    <scope>NUCLEOTIDE SEQUENCE [LARGE SCALE GENOMIC DNA]</scope>
    <source>
        <strain evidence="1 2">DSM 43461</strain>
    </source>
</reference>
<dbReference type="AlphaFoldDB" id="A0A7Y9KD29"/>
<gene>
    <name evidence="1" type="ORF">BJ999_001465</name>
</gene>
<name>A0A7Y9KD29_9ACTN</name>
<sequence length="168" mass="18753">MNAFFASALAVAGTLLGSALTHLFQVRQSRRAETREMFQRLRQERLSAYTEFVAAATDYHRSSLTHWYRKQEGQEGQDFLDARAEADRLQAVVDRAITQIRLLSNDNFLIAAAQQVRSSAEGIRKAESRGERDAQGEHCQAALDQFIGHASDQLTPQSGFGPNWQLGA</sequence>
<protein>
    <submittedName>
        <fullName evidence="1">ABC-type transport system involved in cytochrome bd biosynthesis fused ATPase/permease subunit</fullName>
    </submittedName>
</protein>
<evidence type="ECO:0000313" key="1">
    <source>
        <dbReference type="EMBL" id="NYE11169.1"/>
    </source>
</evidence>